<keyword evidence="2" id="KW-1185">Reference proteome</keyword>
<name>A0A160DEK7_9CAUD</name>
<gene>
    <name evidence="1" type="primary">113</name>
    <name evidence="1" type="ORF">PBI_SMOOTHIE_113</name>
</gene>
<reference evidence="1 2" key="1">
    <citation type="submission" date="2016-03" db="EMBL/GenBank/DDBJ databases">
        <authorList>
            <person name="Montgomery M.T."/>
            <person name="Guerrero C.A."/>
            <person name="Mavrich T.N."/>
            <person name="Pope W.H."/>
            <person name="Garlena R.A."/>
            <person name="Russell D.A."/>
            <person name="Jacobs-Sera D."/>
            <person name="Hendrix R.W."/>
            <person name="Hatfull G.F."/>
        </authorList>
    </citation>
    <scope>NUCLEOTIDE SEQUENCE [LARGE SCALE GENOMIC DNA]</scope>
</reference>
<organism evidence="1 2">
    <name type="scientific">Gordonia phage Smoothie</name>
    <dbReference type="NCBI Taxonomy" id="1838078"/>
    <lineage>
        <taxon>Viruses</taxon>
        <taxon>Duplodnaviria</taxon>
        <taxon>Heunggongvirae</taxon>
        <taxon>Uroviricota</taxon>
        <taxon>Caudoviricetes</taxon>
        <taxon>Smoothievirus</taxon>
        <taxon>Smoothievirus smoothie</taxon>
    </lineage>
</organism>
<evidence type="ECO:0008006" key="3">
    <source>
        <dbReference type="Google" id="ProtNLM"/>
    </source>
</evidence>
<sequence>MKPFKKFAAAAVALAAGATILTACDGQNEADVVSENIAIAADNFEINRRIVIINNQAPEAERVIQLIEGWCNAEIDPDVIRTTCRVPGGYHKHINGRNAHTTFSVQQLDAARVSKDHYRVVYNPSTIIPDIEIR</sequence>
<dbReference type="InterPro" id="IPR058243">
    <property type="entry name" value="Phage_VG64"/>
</dbReference>
<dbReference type="Pfam" id="PF25682">
    <property type="entry name" value="Phage_VG64"/>
    <property type="match status" value="1"/>
</dbReference>
<evidence type="ECO:0000313" key="1">
    <source>
        <dbReference type="EMBL" id="ANA86269.1"/>
    </source>
</evidence>
<protein>
    <recommendedName>
        <fullName evidence="3">Lipoprotein</fullName>
    </recommendedName>
</protein>
<evidence type="ECO:0000313" key="2">
    <source>
        <dbReference type="Proteomes" id="UP000201458"/>
    </source>
</evidence>
<dbReference type="Proteomes" id="UP000201458">
    <property type="component" value="Segment"/>
</dbReference>
<dbReference type="KEGG" id="vg:28378572"/>
<dbReference type="RefSeq" id="YP_009269226.1">
    <property type="nucleotide sequence ID" value="NC_030696.1"/>
</dbReference>
<dbReference type="PROSITE" id="PS51257">
    <property type="entry name" value="PROKAR_LIPOPROTEIN"/>
    <property type="match status" value="1"/>
</dbReference>
<proteinExistence type="predicted"/>
<dbReference type="EMBL" id="KU998244">
    <property type="protein sequence ID" value="ANA86269.1"/>
    <property type="molecule type" value="Genomic_DNA"/>
</dbReference>
<dbReference type="GeneID" id="28378572"/>
<accession>A0A160DEK7</accession>